<dbReference type="GO" id="GO:0012506">
    <property type="term" value="C:vesicle membrane"/>
    <property type="evidence" value="ECO:0007669"/>
    <property type="project" value="TreeGrafter"/>
</dbReference>
<accession>A8N3U3</accession>
<dbReference type="PROSITE" id="PS51897">
    <property type="entry name" value="ANNEXIN_2"/>
    <property type="match status" value="2"/>
</dbReference>
<dbReference type="GO" id="GO:0005737">
    <property type="term" value="C:cytoplasm"/>
    <property type="evidence" value="ECO:0007669"/>
    <property type="project" value="TreeGrafter"/>
</dbReference>
<reference evidence="5 6" key="1">
    <citation type="journal article" date="2010" name="Proc. Natl. Acad. Sci. U.S.A.">
        <title>Insights into evolution of multicellular fungi from the assembled chromosomes of the mushroom Coprinopsis cinerea (Coprinus cinereus).</title>
        <authorList>
            <person name="Stajich J.E."/>
            <person name="Wilke S.K."/>
            <person name="Ahren D."/>
            <person name="Au C.H."/>
            <person name="Birren B.W."/>
            <person name="Borodovsky M."/>
            <person name="Burns C."/>
            <person name="Canback B."/>
            <person name="Casselton L.A."/>
            <person name="Cheng C.K."/>
            <person name="Deng J."/>
            <person name="Dietrich F.S."/>
            <person name="Fargo D.C."/>
            <person name="Farman M.L."/>
            <person name="Gathman A.C."/>
            <person name="Goldberg J."/>
            <person name="Guigo R."/>
            <person name="Hoegger P.J."/>
            <person name="Hooker J.B."/>
            <person name="Huggins A."/>
            <person name="James T.Y."/>
            <person name="Kamada T."/>
            <person name="Kilaru S."/>
            <person name="Kodira C."/>
            <person name="Kues U."/>
            <person name="Kupfer D."/>
            <person name="Kwan H.S."/>
            <person name="Lomsadze A."/>
            <person name="Li W."/>
            <person name="Lilly W.W."/>
            <person name="Ma L.J."/>
            <person name="Mackey A.J."/>
            <person name="Manning G."/>
            <person name="Martin F."/>
            <person name="Muraguchi H."/>
            <person name="Natvig D.O."/>
            <person name="Palmerini H."/>
            <person name="Ramesh M.A."/>
            <person name="Rehmeyer C.J."/>
            <person name="Roe B.A."/>
            <person name="Shenoy N."/>
            <person name="Stanke M."/>
            <person name="Ter-Hovhannisyan V."/>
            <person name="Tunlid A."/>
            <person name="Velagapudi R."/>
            <person name="Vision T.J."/>
            <person name="Zeng Q."/>
            <person name="Zolan M.E."/>
            <person name="Pukkila P.J."/>
        </authorList>
    </citation>
    <scope>NUCLEOTIDE SEQUENCE [LARGE SCALE GENOMIC DNA]</scope>
    <source>
        <strain evidence="6">Okayama-7 / 130 / ATCC MYA-4618 / FGSC 9003</strain>
    </source>
</reference>
<feature type="compositionally biased region" description="Pro residues" evidence="4">
    <location>
        <begin position="166"/>
        <end position="188"/>
    </location>
</feature>
<keyword evidence="2" id="KW-0677">Repeat</keyword>
<dbReference type="GO" id="GO:0001786">
    <property type="term" value="F:phosphatidylserine binding"/>
    <property type="evidence" value="ECO:0007669"/>
    <property type="project" value="TreeGrafter"/>
</dbReference>
<evidence type="ECO:0000256" key="4">
    <source>
        <dbReference type="SAM" id="MobiDB-lite"/>
    </source>
</evidence>
<dbReference type="GO" id="GO:0005509">
    <property type="term" value="F:calcium ion binding"/>
    <property type="evidence" value="ECO:0007669"/>
    <property type="project" value="InterPro"/>
</dbReference>
<name>A8N3U3_COPC7</name>
<dbReference type="SUPFAM" id="SSF47874">
    <property type="entry name" value="Annexin"/>
    <property type="match status" value="1"/>
</dbReference>
<dbReference type="eggNOG" id="KOG0819">
    <property type="taxonomic scope" value="Eukaryota"/>
</dbReference>
<dbReference type="InterPro" id="IPR001464">
    <property type="entry name" value="Annexin"/>
</dbReference>
<dbReference type="AlphaFoldDB" id="A8N3U3"/>
<dbReference type="InParanoid" id="A8N3U3"/>
<feature type="compositionally biased region" description="Pro residues" evidence="4">
    <location>
        <begin position="17"/>
        <end position="59"/>
    </location>
</feature>
<dbReference type="Proteomes" id="UP000001861">
    <property type="component" value="Unassembled WGS sequence"/>
</dbReference>
<evidence type="ECO:0000256" key="2">
    <source>
        <dbReference type="ARBA" id="ARBA00022737"/>
    </source>
</evidence>
<proteinExistence type="inferred from homology"/>
<evidence type="ECO:0000313" key="6">
    <source>
        <dbReference type="Proteomes" id="UP000001861"/>
    </source>
</evidence>
<evidence type="ECO:0000256" key="1">
    <source>
        <dbReference type="ARBA" id="ARBA00007831"/>
    </source>
</evidence>
<dbReference type="VEuPathDB" id="FungiDB:CC1G_00713"/>
<gene>
    <name evidence="5" type="ORF">CC1G_00713</name>
</gene>
<evidence type="ECO:0000313" key="5">
    <source>
        <dbReference type="EMBL" id="EAU92494.2"/>
    </source>
</evidence>
<dbReference type="STRING" id="240176.A8N3U3"/>
<dbReference type="GO" id="GO:0005886">
    <property type="term" value="C:plasma membrane"/>
    <property type="evidence" value="ECO:0007669"/>
    <property type="project" value="TreeGrafter"/>
</dbReference>
<keyword evidence="6" id="KW-1185">Reference proteome</keyword>
<dbReference type="HOGENOM" id="CLU_025300_4_2_1"/>
<dbReference type="InterPro" id="IPR018502">
    <property type="entry name" value="Annexin_repeat"/>
</dbReference>
<sequence length="551" mass="58860">MSDPAAQNQTPQAPGAPAAPAPGQPPASPYPPPGAAPQPGQYPPPGGAPPGQYPPPPGAPQGYPGYPPAQGYPAYPAYPGYPPPGGYPGYPTPPAAPGQPPQQAGHYPPYPHYPPYGAYPGYGAAYGAYPPPGAPGATPAVGEQGKDGSAPTPAGGQQQQQQAPQPQTPFAPPPPGGPPYPPYGGAPPPMPGYPGGAPPPMPFGAPPIAVGGLWYLGVQIVDPNTPAAPLGAMKLPGYDPAPDFEKFQKLKGKLQNGQADDSETIKMLLPLSIQQRDALNDYFTAKVGQDIHTFLEPAVLSSEVRTMVRALSLGPLKYDIELLRKALAGFGTDEMLLTELILNRNQDELRLLIQGYKQRYGKDLVDDVKSDLSGKLERLFVMALNTQRTPDNVPIDHGQVSADVDRLITAGKNKDEMTFIEIFVNRSRPHLAAVITAYGQKHKSLSKVVKKAFSGNLETALLYILHGVKSKRDGQGIWRDAKLLEKTMAGLGTRDSTLIYRTMRGHWDKKRFEGVKQAYRNRYGKTLEARIKGETSGSYREGILMVVRSTA</sequence>
<feature type="region of interest" description="Disordered" evidence="4">
    <location>
        <begin position="1"/>
        <end position="110"/>
    </location>
</feature>
<dbReference type="InterPro" id="IPR037104">
    <property type="entry name" value="Annexin_sf"/>
</dbReference>
<dbReference type="GeneID" id="6005965"/>
<keyword evidence="3" id="KW-0041">Annexin</keyword>
<comment type="similarity">
    <text evidence="1">Belongs to the annexin family.</text>
</comment>
<dbReference type="OMA" id="VRGPLMQ"/>
<protein>
    <submittedName>
        <fullName evidence="5">Annexin A4</fullName>
    </submittedName>
</protein>
<feature type="compositionally biased region" description="Pro residues" evidence="4">
    <location>
        <begin position="79"/>
        <end position="100"/>
    </location>
</feature>
<feature type="compositionally biased region" description="Low complexity" evidence="4">
    <location>
        <begin position="150"/>
        <end position="165"/>
    </location>
</feature>
<evidence type="ECO:0000256" key="3">
    <source>
        <dbReference type="ARBA" id="ARBA00023216"/>
    </source>
</evidence>
<dbReference type="Gene3D" id="1.10.220.10">
    <property type="entry name" value="Annexin"/>
    <property type="match status" value="3"/>
</dbReference>
<dbReference type="PRINTS" id="PR00196">
    <property type="entry name" value="ANNEXIN"/>
</dbReference>
<dbReference type="RefSeq" id="XP_001829534.2">
    <property type="nucleotide sequence ID" value="XM_001829482.2"/>
</dbReference>
<dbReference type="PANTHER" id="PTHR10502:SF102">
    <property type="entry name" value="ANNEXIN B11"/>
    <property type="match status" value="1"/>
</dbReference>
<dbReference type="OrthoDB" id="37886at2759"/>
<dbReference type="GO" id="GO:0005544">
    <property type="term" value="F:calcium-dependent phospholipid binding"/>
    <property type="evidence" value="ECO:0007669"/>
    <property type="project" value="InterPro"/>
</dbReference>
<dbReference type="SMART" id="SM00335">
    <property type="entry name" value="ANX"/>
    <property type="match status" value="3"/>
</dbReference>
<organism evidence="5 6">
    <name type="scientific">Coprinopsis cinerea (strain Okayama-7 / 130 / ATCC MYA-4618 / FGSC 9003)</name>
    <name type="common">Inky cap fungus</name>
    <name type="synonym">Hormographiella aspergillata</name>
    <dbReference type="NCBI Taxonomy" id="240176"/>
    <lineage>
        <taxon>Eukaryota</taxon>
        <taxon>Fungi</taxon>
        <taxon>Dikarya</taxon>
        <taxon>Basidiomycota</taxon>
        <taxon>Agaricomycotina</taxon>
        <taxon>Agaricomycetes</taxon>
        <taxon>Agaricomycetidae</taxon>
        <taxon>Agaricales</taxon>
        <taxon>Agaricineae</taxon>
        <taxon>Psathyrellaceae</taxon>
        <taxon>Coprinopsis</taxon>
    </lineage>
</organism>
<dbReference type="EMBL" id="AACS02000001">
    <property type="protein sequence ID" value="EAU92494.2"/>
    <property type="molecule type" value="Genomic_DNA"/>
</dbReference>
<dbReference type="KEGG" id="cci:CC1G_00713"/>
<dbReference type="PANTHER" id="PTHR10502">
    <property type="entry name" value="ANNEXIN"/>
    <property type="match status" value="1"/>
</dbReference>
<dbReference type="Pfam" id="PF00191">
    <property type="entry name" value="Annexin"/>
    <property type="match status" value="3"/>
</dbReference>
<feature type="compositionally biased region" description="Polar residues" evidence="4">
    <location>
        <begin position="1"/>
        <end position="10"/>
    </location>
</feature>
<feature type="compositionally biased region" description="Low complexity" evidence="4">
    <location>
        <begin position="60"/>
        <end position="78"/>
    </location>
</feature>
<feature type="region of interest" description="Disordered" evidence="4">
    <location>
        <begin position="127"/>
        <end position="188"/>
    </location>
</feature>
<dbReference type="GO" id="GO:0005634">
    <property type="term" value="C:nucleus"/>
    <property type="evidence" value="ECO:0007669"/>
    <property type="project" value="TreeGrafter"/>
</dbReference>
<comment type="caution">
    <text evidence="5">The sequence shown here is derived from an EMBL/GenBank/DDBJ whole genome shotgun (WGS) entry which is preliminary data.</text>
</comment>